<reference evidence="2" key="1">
    <citation type="submission" date="2025-08" db="UniProtKB">
        <authorList>
            <consortium name="RefSeq"/>
        </authorList>
    </citation>
    <scope>IDENTIFICATION</scope>
    <source>
        <tissue evidence="2">Muscle</tissue>
    </source>
</reference>
<name>A0A9Q9VYF3_CYPCA</name>
<dbReference type="OrthoDB" id="9991235at2759"/>
<dbReference type="GO" id="GO:0006203">
    <property type="term" value="P:dGTP catabolic process"/>
    <property type="evidence" value="ECO:0007669"/>
    <property type="project" value="TreeGrafter"/>
</dbReference>
<dbReference type="AlphaFoldDB" id="A0A9Q9VYF3"/>
<organism evidence="2">
    <name type="scientific">Cyprinus carpio</name>
    <name type="common">Common carp</name>
    <dbReference type="NCBI Taxonomy" id="7962"/>
    <lineage>
        <taxon>Eukaryota</taxon>
        <taxon>Metazoa</taxon>
        <taxon>Chordata</taxon>
        <taxon>Craniata</taxon>
        <taxon>Vertebrata</taxon>
        <taxon>Euteleostomi</taxon>
        <taxon>Actinopterygii</taxon>
        <taxon>Neopterygii</taxon>
        <taxon>Teleostei</taxon>
        <taxon>Ostariophysi</taxon>
        <taxon>Cypriniformes</taxon>
        <taxon>Cyprinidae</taxon>
        <taxon>Cyprininae</taxon>
        <taxon>Cyprinus</taxon>
    </lineage>
</organism>
<feature type="signal peptide" evidence="1">
    <location>
        <begin position="1"/>
        <end position="18"/>
    </location>
</feature>
<dbReference type="GO" id="GO:0045088">
    <property type="term" value="P:regulation of innate immune response"/>
    <property type="evidence" value="ECO:0007669"/>
    <property type="project" value="TreeGrafter"/>
</dbReference>
<protein>
    <submittedName>
        <fullName evidence="2">Deoxynucleoside triphosphate triphosphohydrolase SAMHD1-like</fullName>
    </submittedName>
</protein>
<evidence type="ECO:0000256" key="1">
    <source>
        <dbReference type="SAM" id="SignalP"/>
    </source>
</evidence>
<accession>A0A9Q9VYF3</accession>
<dbReference type="KEGG" id="ccar:122136019"/>
<dbReference type="Proteomes" id="UP001155660">
    <property type="component" value="Chromosome B1"/>
</dbReference>
<dbReference type="PANTHER" id="PTHR11373">
    <property type="entry name" value="DEOXYNUCLEOSIDE TRIPHOSPHATE TRIPHOSPHOHYDROLASE"/>
    <property type="match status" value="1"/>
</dbReference>
<dbReference type="GeneID" id="122136019"/>
<evidence type="ECO:0000313" key="2">
    <source>
        <dbReference type="RefSeq" id="XP_042573485.1"/>
    </source>
</evidence>
<dbReference type="InterPro" id="IPR050135">
    <property type="entry name" value="dGTPase-like"/>
</dbReference>
<feature type="chain" id="PRO_5040245072" evidence="1">
    <location>
        <begin position="19"/>
        <end position="115"/>
    </location>
</feature>
<dbReference type="GO" id="GO:0051607">
    <property type="term" value="P:defense response to virus"/>
    <property type="evidence" value="ECO:0007669"/>
    <property type="project" value="TreeGrafter"/>
</dbReference>
<sequence length="115" mass="13671">MFNYFLFSFLGEMWKVASFWMFLDIVEKNDELKQKLNEKDLRFIKELIEGVDTADPEWPATGRSENKAFLYEIVINKWNGIDVHRWDYFARDCHHSASQTALTISVCWNLLESVK</sequence>
<proteinExistence type="predicted"/>
<dbReference type="RefSeq" id="XP_042573485.1">
    <property type="nucleotide sequence ID" value="XM_042717551.1"/>
</dbReference>
<dbReference type="GO" id="GO:0008832">
    <property type="term" value="F:dGTPase activity"/>
    <property type="evidence" value="ECO:0007669"/>
    <property type="project" value="TreeGrafter"/>
</dbReference>
<dbReference type="GO" id="GO:0005634">
    <property type="term" value="C:nucleus"/>
    <property type="evidence" value="ECO:0007669"/>
    <property type="project" value="TreeGrafter"/>
</dbReference>
<dbReference type="PANTHER" id="PTHR11373:SF4">
    <property type="entry name" value="DEOXYNUCLEOSIDE TRIPHOSPHATE TRIPHOSPHOHYDROLASE SAMHD1"/>
    <property type="match status" value="1"/>
</dbReference>
<gene>
    <name evidence="2" type="primary">LOC122136019</name>
</gene>
<keyword evidence="1" id="KW-0732">Signal</keyword>